<evidence type="ECO:0000256" key="1">
    <source>
        <dbReference type="ARBA" id="ARBA00023002"/>
    </source>
</evidence>
<accession>A0A7S2RHJ8</accession>
<gene>
    <name evidence="2" type="ORF">QSP1433_LOCUS3374</name>
</gene>
<evidence type="ECO:0000313" key="2">
    <source>
        <dbReference type="EMBL" id="CAD9670990.1"/>
    </source>
</evidence>
<dbReference type="EMBL" id="HBHK01005728">
    <property type="protein sequence ID" value="CAD9670990.1"/>
    <property type="molecule type" value="Transcribed_RNA"/>
</dbReference>
<dbReference type="PANTHER" id="PTHR35870">
    <property type="entry name" value="PROTEIN, PUTATIVE (AFU_ORTHOLOGUE AFUA_5G03330)-RELATED"/>
    <property type="match status" value="1"/>
</dbReference>
<dbReference type="PANTHER" id="PTHR35870:SF1">
    <property type="entry name" value="PROTEIN, PUTATIVE (AFU_ORTHOLOGUE AFUA_5G03330)-RELATED"/>
    <property type="match status" value="1"/>
</dbReference>
<keyword evidence="1" id="KW-0560">Oxidoreductase</keyword>
<dbReference type="InterPro" id="IPR025337">
    <property type="entry name" value="Questin_oxidase-like"/>
</dbReference>
<reference evidence="2" key="1">
    <citation type="submission" date="2021-01" db="EMBL/GenBank/DDBJ databases">
        <authorList>
            <person name="Corre E."/>
            <person name="Pelletier E."/>
            <person name="Niang G."/>
            <person name="Scheremetjew M."/>
            <person name="Finn R."/>
            <person name="Kale V."/>
            <person name="Holt S."/>
            <person name="Cochrane G."/>
            <person name="Meng A."/>
            <person name="Brown T."/>
            <person name="Cohen L."/>
        </authorList>
    </citation>
    <scope>NUCLEOTIDE SEQUENCE</scope>
    <source>
        <strain evidence="2">NY070348D</strain>
    </source>
</reference>
<organism evidence="2">
    <name type="scientific">Mucochytrium quahogii</name>
    <dbReference type="NCBI Taxonomy" id="96639"/>
    <lineage>
        <taxon>Eukaryota</taxon>
        <taxon>Sar</taxon>
        <taxon>Stramenopiles</taxon>
        <taxon>Bigyra</taxon>
        <taxon>Labyrinthulomycetes</taxon>
        <taxon>Thraustochytrida</taxon>
        <taxon>Thraustochytriidae</taxon>
        <taxon>Mucochytrium</taxon>
    </lineage>
</organism>
<protein>
    <submittedName>
        <fullName evidence="2">Uncharacterized protein</fullName>
    </submittedName>
</protein>
<proteinExistence type="predicted"/>
<dbReference type="Pfam" id="PF14027">
    <property type="entry name" value="Questin_oxidase"/>
    <property type="match status" value="1"/>
</dbReference>
<dbReference type="AlphaFoldDB" id="A0A7S2RHJ8"/>
<sequence>MKSCWMRRSFCSASRPGLILACVRSSRLSTERLRNMSTSRCSSRVASSLEGEWSTKQFYIEYNGFLSNHLSHGVIALDRLGVEEKRIGQFVRAYEKKLEPASEHREDSEDTLPKFGERKQYYQLVDYYEKEIEVLGCDGAITKHFEKMAHGLCGSAFHGLIHLGYGYAAGANRLVAEGLAYLHHSVIPMSMDFEEWKRNGWETEIVDATSFDEYFDSIGKAVGSLPKAKLQVCLDEHLEFHRGSFQNRMRTISKFSLGDIDLAGKLVCSPPHAEWIVDALMKLFVATCTKDSCDFFLLHGVTSAWALAQFLHLVPNKKYAHYCFMNAILGVYVVQGFKPVDTGRIIDTCDEAPNWDTIKAAILAEDRDEHAFKMLQIAYERFHTTSQANPNMKPVHKQAAQEIPNLKYNFAP</sequence>
<name>A0A7S2RHJ8_9STRA</name>
<dbReference type="GO" id="GO:0016491">
    <property type="term" value="F:oxidoreductase activity"/>
    <property type="evidence" value="ECO:0007669"/>
    <property type="project" value="UniProtKB-KW"/>
</dbReference>